<proteinExistence type="predicted"/>
<evidence type="ECO:0000256" key="1">
    <source>
        <dbReference type="SAM" id="Phobius"/>
    </source>
</evidence>
<name>A0A2X3BIB9_9HELI</name>
<dbReference type="Proteomes" id="UP000250166">
    <property type="component" value="Unassembled WGS sequence"/>
</dbReference>
<keyword evidence="1" id="KW-0472">Membrane</keyword>
<organism evidence="2 3">
    <name type="scientific">Helicobacter fennelliae</name>
    <dbReference type="NCBI Taxonomy" id="215"/>
    <lineage>
        <taxon>Bacteria</taxon>
        <taxon>Pseudomonadati</taxon>
        <taxon>Campylobacterota</taxon>
        <taxon>Epsilonproteobacteria</taxon>
        <taxon>Campylobacterales</taxon>
        <taxon>Helicobacteraceae</taxon>
        <taxon>Helicobacter</taxon>
    </lineage>
</organism>
<evidence type="ECO:0000313" key="2">
    <source>
        <dbReference type="EMBL" id="SQB99046.1"/>
    </source>
</evidence>
<dbReference type="AlphaFoldDB" id="A0A2X3BIB9"/>
<gene>
    <name evidence="2" type="ORF">NCTC13102_01520</name>
</gene>
<dbReference type="RefSeq" id="WP_023948497.1">
    <property type="nucleotide sequence ID" value="NZ_JAERIV010000002.1"/>
</dbReference>
<reference evidence="2 3" key="1">
    <citation type="submission" date="2018-06" db="EMBL/GenBank/DDBJ databases">
        <authorList>
            <consortium name="Pathogen Informatics"/>
            <person name="Doyle S."/>
        </authorList>
    </citation>
    <scope>NUCLEOTIDE SEQUENCE [LARGE SCALE GENOMIC DNA]</scope>
    <source>
        <strain evidence="2 3">NCTC13102</strain>
    </source>
</reference>
<accession>A0A2X3BIB9</accession>
<feature type="transmembrane region" description="Helical" evidence="1">
    <location>
        <begin position="6"/>
        <end position="24"/>
    </location>
</feature>
<dbReference type="EMBL" id="UAWL01000006">
    <property type="protein sequence ID" value="SQB99046.1"/>
    <property type="molecule type" value="Genomic_DNA"/>
</dbReference>
<keyword evidence="1" id="KW-0812">Transmembrane</keyword>
<evidence type="ECO:0000313" key="3">
    <source>
        <dbReference type="Proteomes" id="UP000250166"/>
    </source>
</evidence>
<sequence>MLAFIIIAIAVIIFILWGASLGFLTQSRLQSMQSQIAELKSQIKALQDAEKTQSS</sequence>
<protein>
    <submittedName>
        <fullName evidence="2">Uncharacterized protein</fullName>
    </submittedName>
</protein>
<keyword evidence="1" id="KW-1133">Transmembrane helix</keyword>